<sequence>MLSLKVTVTNAKGFHLRPASKLVEVAGRYPDACAQLVHPERGNKADCRNMMALMMMSCPMGTELGLEIEGEQAQALADAIQALFNSGFGD</sequence>
<evidence type="ECO:0000313" key="7">
    <source>
        <dbReference type="Proteomes" id="UP000565262"/>
    </source>
</evidence>
<keyword evidence="3" id="KW-0963">Cytoplasm</keyword>
<dbReference type="GO" id="GO:0005737">
    <property type="term" value="C:cytoplasm"/>
    <property type="evidence" value="ECO:0007669"/>
    <property type="project" value="UniProtKB-SubCell"/>
</dbReference>
<dbReference type="Pfam" id="PF00381">
    <property type="entry name" value="PTS-HPr"/>
    <property type="match status" value="1"/>
</dbReference>
<dbReference type="PANTHER" id="PTHR33705">
    <property type="entry name" value="PHOSPHOCARRIER PROTEIN HPR"/>
    <property type="match status" value="1"/>
</dbReference>
<dbReference type="Proteomes" id="UP000565262">
    <property type="component" value="Unassembled WGS sequence"/>
</dbReference>
<evidence type="ECO:0000313" key="6">
    <source>
        <dbReference type="EMBL" id="MBB1485727.1"/>
    </source>
</evidence>
<dbReference type="NCBIfam" id="TIGR01003">
    <property type="entry name" value="PTS_HPr_family"/>
    <property type="match status" value="1"/>
</dbReference>
<feature type="domain" description="HPr" evidence="5">
    <location>
        <begin position="1"/>
        <end position="90"/>
    </location>
</feature>
<dbReference type="InterPro" id="IPR050399">
    <property type="entry name" value="HPr"/>
</dbReference>
<evidence type="ECO:0000259" key="5">
    <source>
        <dbReference type="PROSITE" id="PS51350"/>
    </source>
</evidence>
<proteinExistence type="inferred from homology"/>
<evidence type="ECO:0000256" key="1">
    <source>
        <dbReference type="ARBA" id="ARBA00004496"/>
    </source>
</evidence>
<dbReference type="GO" id="GO:0009401">
    <property type="term" value="P:phosphoenolpyruvate-dependent sugar phosphotransferase system"/>
    <property type="evidence" value="ECO:0007669"/>
    <property type="project" value="UniProtKB-KW"/>
</dbReference>
<reference evidence="6 7" key="1">
    <citation type="submission" date="2020-08" db="EMBL/GenBank/DDBJ databases">
        <title>Oceanospirillum sp. nov. isolated from marine sediment.</title>
        <authorList>
            <person name="Ji X."/>
        </authorList>
    </citation>
    <scope>NUCLEOTIDE SEQUENCE [LARGE SCALE GENOMIC DNA]</scope>
    <source>
        <strain evidence="6 7">D5</strain>
    </source>
</reference>
<evidence type="ECO:0000256" key="3">
    <source>
        <dbReference type="ARBA" id="ARBA00022490"/>
    </source>
</evidence>
<keyword evidence="7" id="KW-1185">Reference proteome</keyword>
<protein>
    <submittedName>
        <fullName evidence="6">HPr family phosphocarrier protein</fullName>
    </submittedName>
</protein>
<dbReference type="PRINTS" id="PR00107">
    <property type="entry name" value="PHOSPHOCPHPR"/>
</dbReference>
<dbReference type="EMBL" id="JACJFM010000003">
    <property type="protein sequence ID" value="MBB1485727.1"/>
    <property type="molecule type" value="Genomic_DNA"/>
</dbReference>
<dbReference type="PANTHER" id="PTHR33705:SF2">
    <property type="entry name" value="PHOSPHOCARRIER PROTEIN NPR"/>
    <property type="match status" value="1"/>
</dbReference>
<keyword evidence="4" id="KW-0598">Phosphotransferase system</keyword>
<dbReference type="PROSITE" id="PS51350">
    <property type="entry name" value="PTS_HPR_DOM"/>
    <property type="match status" value="1"/>
</dbReference>
<dbReference type="Gene3D" id="3.30.1340.10">
    <property type="entry name" value="HPr-like"/>
    <property type="match status" value="1"/>
</dbReference>
<dbReference type="AlphaFoldDB" id="A0A839IMM6"/>
<dbReference type="RefSeq" id="WP_182807509.1">
    <property type="nucleotide sequence ID" value="NZ_JACJFM010000003.1"/>
</dbReference>
<comment type="caution">
    <text evidence="6">The sequence shown here is derived from an EMBL/GenBank/DDBJ whole genome shotgun (WGS) entry which is preliminary data.</text>
</comment>
<organism evidence="6 7">
    <name type="scientific">Oceanospirillum sediminis</name>
    <dbReference type="NCBI Taxonomy" id="2760088"/>
    <lineage>
        <taxon>Bacteria</taxon>
        <taxon>Pseudomonadati</taxon>
        <taxon>Pseudomonadota</taxon>
        <taxon>Gammaproteobacteria</taxon>
        <taxon>Oceanospirillales</taxon>
        <taxon>Oceanospirillaceae</taxon>
        <taxon>Oceanospirillum</taxon>
    </lineage>
</organism>
<dbReference type="InterPro" id="IPR000032">
    <property type="entry name" value="HPr-like"/>
</dbReference>
<evidence type="ECO:0000256" key="4">
    <source>
        <dbReference type="ARBA" id="ARBA00022683"/>
    </source>
</evidence>
<gene>
    <name evidence="6" type="ORF">H4O21_03770</name>
</gene>
<comment type="similarity">
    <text evidence="2">Belongs to the HPr family.</text>
</comment>
<dbReference type="SUPFAM" id="SSF55594">
    <property type="entry name" value="HPr-like"/>
    <property type="match status" value="1"/>
</dbReference>
<comment type="subcellular location">
    <subcellularLocation>
        <location evidence="1">Cytoplasm</location>
    </subcellularLocation>
</comment>
<evidence type="ECO:0000256" key="2">
    <source>
        <dbReference type="ARBA" id="ARBA00010736"/>
    </source>
</evidence>
<dbReference type="InterPro" id="IPR035895">
    <property type="entry name" value="HPr-like_sf"/>
</dbReference>
<accession>A0A839IMM6</accession>
<name>A0A839IMM6_9GAMM</name>